<reference evidence="9 10" key="1">
    <citation type="submission" date="2020-07" db="EMBL/GenBank/DDBJ databases">
        <title>Sequencing the genomes of 1000 actinobacteria strains.</title>
        <authorList>
            <person name="Klenk H.-P."/>
        </authorList>
    </citation>
    <scope>NUCLEOTIDE SEQUENCE [LARGE SCALE GENOMIC DNA]</scope>
    <source>
        <strain evidence="9 10">DSM 15165</strain>
    </source>
</reference>
<evidence type="ECO:0000256" key="4">
    <source>
        <dbReference type="ARBA" id="ARBA00022692"/>
    </source>
</evidence>
<comment type="similarity">
    <text evidence="7">Belongs to the binding-protein-dependent transport system permease family.</text>
</comment>
<evidence type="ECO:0000256" key="2">
    <source>
        <dbReference type="ARBA" id="ARBA00022448"/>
    </source>
</evidence>
<dbReference type="GO" id="GO:0055085">
    <property type="term" value="P:transmembrane transport"/>
    <property type="evidence" value="ECO:0007669"/>
    <property type="project" value="InterPro"/>
</dbReference>
<dbReference type="InterPro" id="IPR000515">
    <property type="entry name" value="MetI-like"/>
</dbReference>
<keyword evidence="9" id="KW-0762">Sugar transport</keyword>
<dbReference type="InterPro" id="IPR035906">
    <property type="entry name" value="MetI-like_sf"/>
</dbReference>
<name>A0A853CZB3_9MICO</name>
<evidence type="ECO:0000313" key="9">
    <source>
        <dbReference type="EMBL" id="NYJ25928.1"/>
    </source>
</evidence>
<feature type="transmembrane region" description="Helical" evidence="7">
    <location>
        <begin position="277"/>
        <end position="297"/>
    </location>
</feature>
<dbReference type="SUPFAM" id="SSF161098">
    <property type="entry name" value="MetI-like"/>
    <property type="match status" value="1"/>
</dbReference>
<sequence>MSAIPLIRSSESRAKGLRAGSKLRAATFTTALVLPTIAFFGFWVYLPALYGFYLSFTDSSLIAPPNFVGVDNYTKLVGDPVFWGSLWRTFQYALEVVIPTLVCGILLARVVVRIKRGRALFMTIYFLPFVVPGVVSALVFSLLFNQYGLVNSILGTHIAWLQDESVAMVALSATTIWAMTGYYTVIFMAGYQQVPEELLEAAKLDGANAWQQFRYVEVPALTPTILFASISVTAAVITDFGTPFILNQGGPNYATTTLPLYIYNQTFQYSSAGYGESISTVLLVIALVLTFLQVLLITRRNRRTR</sequence>
<feature type="transmembrane region" description="Helical" evidence="7">
    <location>
        <begin position="124"/>
        <end position="145"/>
    </location>
</feature>
<dbReference type="Gene3D" id="1.10.3720.10">
    <property type="entry name" value="MetI-like"/>
    <property type="match status" value="1"/>
</dbReference>
<evidence type="ECO:0000256" key="1">
    <source>
        <dbReference type="ARBA" id="ARBA00004651"/>
    </source>
</evidence>
<keyword evidence="5 7" id="KW-1133">Transmembrane helix</keyword>
<proteinExistence type="inferred from homology"/>
<protein>
    <submittedName>
        <fullName evidence="9">ABC-type sugar transport system permease subunit</fullName>
    </submittedName>
</protein>
<gene>
    <name evidence="9" type="ORF">HNR13_004215</name>
</gene>
<keyword evidence="3" id="KW-1003">Cell membrane</keyword>
<feature type="transmembrane region" description="Helical" evidence="7">
    <location>
        <begin position="218"/>
        <end position="237"/>
    </location>
</feature>
<dbReference type="PANTHER" id="PTHR30193">
    <property type="entry name" value="ABC TRANSPORTER PERMEASE PROTEIN"/>
    <property type="match status" value="1"/>
</dbReference>
<evidence type="ECO:0000256" key="3">
    <source>
        <dbReference type="ARBA" id="ARBA00022475"/>
    </source>
</evidence>
<comment type="caution">
    <text evidence="9">The sequence shown here is derived from an EMBL/GenBank/DDBJ whole genome shotgun (WGS) entry which is preliminary data.</text>
</comment>
<dbReference type="PANTHER" id="PTHR30193:SF37">
    <property type="entry name" value="INNER MEMBRANE ABC TRANSPORTER PERMEASE PROTEIN YCJO"/>
    <property type="match status" value="1"/>
</dbReference>
<feature type="transmembrane region" description="Helical" evidence="7">
    <location>
        <begin position="165"/>
        <end position="185"/>
    </location>
</feature>
<dbReference type="PROSITE" id="PS50928">
    <property type="entry name" value="ABC_TM1"/>
    <property type="match status" value="1"/>
</dbReference>
<dbReference type="RefSeq" id="WP_179608896.1">
    <property type="nucleotide sequence ID" value="NZ_BAABEH010000001.1"/>
</dbReference>
<evidence type="ECO:0000313" key="10">
    <source>
        <dbReference type="Proteomes" id="UP000578352"/>
    </source>
</evidence>
<dbReference type="Proteomes" id="UP000578352">
    <property type="component" value="Unassembled WGS sequence"/>
</dbReference>
<dbReference type="GO" id="GO:0005886">
    <property type="term" value="C:plasma membrane"/>
    <property type="evidence" value="ECO:0007669"/>
    <property type="project" value="UniProtKB-SubCell"/>
</dbReference>
<evidence type="ECO:0000256" key="5">
    <source>
        <dbReference type="ARBA" id="ARBA00022989"/>
    </source>
</evidence>
<feature type="transmembrane region" description="Helical" evidence="7">
    <location>
        <begin position="25"/>
        <end position="46"/>
    </location>
</feature>
<dbReference type="CDD" id="cd06261">
    <property type="entry name" value="TM_PBP2"/>
    <property type="match status" value="1"/>
</dbReference>
<dbReference type="InterPro" id="IPR051393">
    <property type="entry name" value="ABC_transporter_permease"/>
</dbReference>
<feature type="transmembrane region" description="Helical" evidence="7">
    <location>
        <begin position="90"/>
        <end position="112"/>
    </location>
</feature>
<keyword evidence="6 7" id="KW-0472">Membrane</keyword>
<accession>A0A853CZB3</accession>
<keyword evidence="4 7" id="KW-0812">Transmembrane</keyword>
<evidence type="ECO:0000256" key="7">
    <source>
        <dbReference type="RuleBase" id="RU363032"/>
    </source>
</evidence>
<dbReference type="EMBL" id="JACCFL010000001">
    <property type="protein sequence ID" value="NYJ25928.1"/>
    <property type="molecule type" value="Genomic_DNA"/>
</dbReference>
<comment type="subcellular location">
    <subcellularLocation>
        <location evidence="1 7">Cell membrane</location>
        <topology evidence="1 7">Multi-pass membrane protein</topology>
    </subcellularLocation>
</comment>
<evidence type="ECO:0000256" key="6">
    <source>
        <dbReference type="ARBA" id="ARBA00023136"/>
    </source>
</evidence>
<keyword evidence="2 7" id="KW-0813">Transport</keyword>
<evidence type="ECO:0000259" key="8">
    <source>
        <dbReference type="PROSITE" id="PS50928"/>
    </source>
</evidence>
<feature type="domain" description="ABC transmembrane type-1" evidence="8">
    <location>
        <begin position="86"/>
        <end position="293"/>
    </location>
</feature>
<organism evidence="9 10">
    <name type="scientific">Leifsonia shinshuensis</name>
    <dbReference type="NCBI Taxonomy" id="150026"/>
    <lineage>
        <taxon>Bacteria</taxon>
        <taxon>Bacillati</taxon>
        <taxon>Actinomycetota</taxon>
        <taxon>Actinomycetes</taxon>
        <taxon>Micrococcales</taxon>
        <taxon>Microbacteriaceae</taxon>
        <taxon>Leifsonia</taxon>
    </lineage>
</organism>
<dbReference type="AlphaFoldDB" id="A0A853CZB3"/>
<dbReference type="Pfam" id="PF00528">
    <property type="entry name" value="BPD_transp_1"/>
    <property type="match status" value="1"/>
</dbReference>